<comment type="caution">
    <text evidence="2">The sequence shown here is derived from an EMBL/GenBank/DDBJ whole genome shotgun (WGS) entry which is preliminary data.</text>
</comment>
<evidence type="ECO:0000256" key="1">
    <source>
        <dbReference type="SAM" id="MobiDB-lite"/>
    </source>
</evidence>
<evidence type="ECO:0000313" key="3">
    <source>
        <dbReference type="Proteomes" id="UP000295649"/>
    </source>
</evidence>
<protein>
    <recommendedName>
        <fullName evidence="4">C2H2-type domain-containing protein</fullName>
    </recommendedName>
</protein>
<organism evidence="2 3">
    <name type="scientific">Methylomonas methanica</name>
    <dbReference type="NCBI Taxonomy" id="421"/>
    <lineage>
        <taxon>Bacteria</taxon>
        <taxon>Pseudomonadati</taxon>
        <taxon>Pseudomonadota</taxon>
        <taxon>Gammaproteobacteria</taxon>
        <taxon>Methylococcales</taxon>
        <taxon>Methylococcaceae</taxon>
        <taxon>Methylomonas</taxon>
    </lineage>
</organism>
<feature type="region of interest" description="Disordered" evidence="1">
    <location>
        <begin position="1"/>
        <end position="24"/>
    </location>
</feature>
<proteinExistence type="predicted"/>
<sequence>MENKQCPACGQLFQSRPQTRHQSYCSAPSCQRQRKKQWQRNKLQNDPDYQDNQRSAQHTWLERNPDYWRQYRESHPKYADRNRALQRNRNRQATGRVIAKMDVSIPDNSLPSGIYQLSRKSDDPIAKMDVWIVEITVHTCVCTDFVKIAKR</sequence>
<evidence type="ECO:0000313" key="2">
    <source>
        <dbReference type="EMBL" id="TCV71167.1"/>
    </source>
</evidence>
<evidence type="ECO:0008006" key="4">
    <source>
        <dbReference type="Google" id="ProtNLM"/>
    </source>
</evidence>
<keyword evidence="3" id="KW-1185">Reference proteome</keyword>
<dbReference type="Proteomes" id="UP000295649">
    <property type="component" value="Unassembled WGS sequence"/>
</dbReference>
<accession>A0ABY2CK90</accession>
<gene>
    <name evidence="2" type="ORF">EDE11_1641</name>
</gene>
<feature type="region of interest" description="Disordered" evidence="1">
    <location>
        <begin position="36"/>
        <end position="58"/>
    </location>
</feature>
<name>A0ABY2CK90_METMH</name>
<feature type="compositionally biased region" description="Polar residues" evidence="1">
    <location>
        <begin position="12"/>
        <end position="24"/>
    </location>
</feature>
<reference evidence="2 3" key="1">
    <citation type="submission" date="2019-03" db="EMBL/GenBank/DDBJ databases">
        <title>Systems level insights into methane cycling in arid and semi-arid ecosystems.</title>
        <authorList>
            <person name="Kalyuzhnaya M."/>
        </authorList>
    </citation>
    <scope>NUCLEOTIDE SEQUENCE [LARGE SCALE GENOMIC DNA]</scope>
    <source>
        <strain evidence="2 3">S-1</strain>
    </source>
</reference>
<dbReference type="EMBL" id="SMCN01000064">
    <property type="protein sequence ID" value="TCV71167.1"/>
    <property type="molecule type" value="Genomic_DNA"/>
</dbReference>